<evidence type="ECO:0000256" key="1">
    <source>
        <dbReference type="SAM" id="Phobius"/>
    </source>
</evidence>
<protein>
    <submittedName>
        <fullName evidence="2">Uncharacterized protein</fullName>
    </submittedName>
</protein>
<proteinExistence type="predicted"/>
<dbReference type="EMBL" id="GBXM01041602">
    <property type="protein sequence ID" value="JAH66975.1"/>
    <property type="molecule type" value="Transcribed_RNA"/>
</dbReference>
<sequence>MSYSQWLELVFLSLQSLFVFWLLCEQTLKTHGTTDTQDRRLISFGSILL</sequence>
<reference evidence="2" key="1">
    <citation type="submission" date="2014-11" db="EMBL/GenBank/DDBJ databases">
        <authorList>
            <person name="Amaro Gonzalez C."/>
        </authorList>
    </citation>
    <scope>NUCLEOTIDE SEQUENCE</scope>
</reference>
<feature type="transmembrane region" description="Helical" evidence="1">
    <location>
        <begin position="6"/>
        <end position="24"/>
    </location>
</feature>
<dbReference type="AlphaFoldDB" id="A0A0E9UP37"/>
<keyword evidence="1" id="KW-0812">Transmembrane</keyword>
<reference evidence="2" key="2">
    <citation type="journal article" date="2015" name="Fish Shellfish Immunol.">
        <title>Early steps in the European eel (Anguilla anguilla)-Vibrio vulnificus interaction in the gills: Role of the RtxA13 toxin.</title>
        <authorList>
            <person name="Callol A."/>
            <person name="Pajuelo D."/>
            <person name="Ebbesson L."/>
            <person name="Teles M."/>
            <person name="MacKenzie S."/>
            <person name="Amaro C."/>
        </authorList>
    </citation>
    <scope>NUCLEOTIDE SEQUENCE</scope>
</reference>
<accession>A0A0E9UP37</accession>
<evidence type="ECO:0000313" key="2">
    <source>
        <dbReference type="EMBL" id="JAH66975.1"/>
    </source>
</evidence>
<name>A0A0E9UP37_ANGAN</name>
<keyword evidence="1" id="KW-1133">Transmembrane helix</keyword>
<organism evidence="2">
    <name type="scientific">Anguilla anguilla</name>
    <name type="common">European freshwater eel</name>
    <name type="synonym">Muraena anguilla</name>
    <dbReference type="NCBI Taxonomy" id="7936"/>
    <lineage>
        <taxon>Eukaryota</taxon>
        <taxon>Metazoa</taxon>
        <taxon>Chordata</taxon>
        <taxon>Craniata</taxon>
        <taxon>Vertebrata</taxon>
        <taxon>Euteleostomi</taxon>
        <taxon>Actinopterygii</taxon>
        <taxon>Neopterygii</taxon>
        <taxon>Teleostei</taxon>
        <taxon>Anguilliformes</taxon>
        <taxon>Anguillidae</taxon>
        <taxon>Anguilla</taxon>
    </lineage>
</organism>
<keyword evidence="1" id="KW-0472">Membrane</keyword>